<evidence type="ECO:0000313" key="14">
    <source>
        <dbReference type="Proteomes" id="UP000276133"/>
    </source>
</evidence>
<dbReference type="Proteomes" id="UP000276133">
    <property type="component" value="Unassembled WGS sequence"/>
</dbReference>
<dbReference type="Pfam" id="PF00270">
    <property type="entry name" value="DEAD"/>
    <property type="match status" value="1"/>
</dbReference>
<evidence type="ECO:0000256" key="4">
    <source>
        <dbReference type="ARBA" id="ARBA00022806"/>
    </source>
</evidence>
<dbReference type="SUPFAM" id="SSF52540">
    <property type="entry name" value="P-loop containing nucleoside triphosphate hydrolases"/>
    <property type="match status" value="2"/>
</dbReference>
<evidence type="ECO:0000256" key="1">
    <source>
        <dbReference type="ARBA" id="ARBA00012552"/>
    </source>
</evidence>
<dbReference type="InterPro" id="IPR014014">
    <property type="entry name" value="RNA_helicase_DEAD_Q_motif"/>
</dbReference>
<gene>
    <name evidence="13" type="ORF">BpHYR1_015924</name>
</gene>
<feature type="compositionally biased region" description="Polar residues" evidence="9">
    <location>
        <begin position="1"/>
        <end position="29"/>
    </location>
</feature>
<keyword evidence="14" id="KW-1185">Reference proteome</keyword>
<dbReference type="EC" id="3.6.4.13" evidence="1"/>
<name>A0A3M7S603_BRAPC</name>
<sequence>MSNDSSNFYQSGYRSSQNGLSYNGSSSYKGSRHQSSHRSFDQTSSSMKRKYDEYKDDRRSSDKGHDRNTRPSDRSRDQYPSSNHHASRDSSHTSRSKRSESEHEIFQNFSTGINFDSYENIPVEASGYKAPKPISKFDELRLHSAIEANIRYCNYTKPTPVQKYSLPIIYEQRDLMACAQTGSGKTAAFLIPILNGILNSDRHEPGYVYGNNNKKRFLPKAVILAPTRELAVQIFDEAKKFSYKSRIKPCVVYGGADTRGQIRDLDYGCDILVATPGRLNALLDRGIIALSNVRYLVLDEADRMLDMGFEPQIRNIVEKRDMPRVGQRQTMMFSATFPKEIQHLARDFLDNYIFLTVGRVGSTSLSITQKIEWVDGHNKHSFLLKILSSNPNDLTLVFVETKRGADDLEHFLTGKRLPAASIHGDKSQAEREDALRSFKNGHKPILVATAVAARGLNISNVKFVINFDLPGDIDEYVHRIGRTGRAGNVGEAISFFNEKNKNLVKSLVEILEESKQNVPDFLRKMAEQSYYGKKGKFGGGGGSKFASRDYRQNFQNQTNRNFFGSHSSNRSNGHSGSRYSDYEPNKRHKSDFHDSR</sequence>
<dbReference type="STRING" id="10195.A0A3M7S603"/>
<keyword evidence="3 8" id="KW-0378">Hydrolase</keyword>
<feature type="compositionally biased region" description="Basic and acidic residues" evidence="9">
    <location>
        <begin position="86"/>
        <end position="103"/>
    </location>
</feature>
<keyword evidence="5 8" id="KW-0067">ATP-binding</keyword>
<feature type="short sequence motif" description="Q motif" evidence="7">
    <location>
        <begin position="135"/>
        <end position="163"/>
    </location>
</feature>
<comment type="caution">
    <text evidence="13">The sequence shown here is derived from an EMBL/GenBank/DDBJ whole genome shotgun (WGS) entry which is preliminary data.</text>
</comment>
<evidence type="ECO:0000259" key="11">
    <source>
        <dbReference type="PROSITE" id="PS51194"/>
    </source>
</evidence>
<feature type="region of interest" description="Disordered" evidence="9">
    <location>
        <begin position="1"/>
        <end position="103"/>
    </location>
</feature>
<dbReference type="OrthoDB" id="196131at2759"/>
<evidence type="ECO:0000256" key="5">
    <source>
        <dbReference type="ARBA" id="ARBA00022840"/>
    </source>
</evidence>
<evidence type="ECO:0000256" key="7">
    <source>
        <dbReference type="PROSITE-ProRule" id="PRU00552"/>
    </source>
</evidence>
<feature type="compositionally biased region" description="Basic and acidic residues" evidence="9">
    <location>
        <begin position="580"/>
        <end position="596"/>
    </location>
</feature>
<evidence type="ECO:0000259" key="10">
    <source>
        <dbReference type="PROSITE" id="PS51192"/>
    </source>
</evidence>
<dbReference type="EMBL" id="REGN01001975">
    <property type="protein sequence ID" value="RNA31172.1"/>
    <property type="molecule type" value="Genomic_DNA"/>
</dbReference>
<dbReference type="PANTHER" id="PTHR47958">
    <property type="entry name" value="ATP-DEPENDENT RNA HELICASE DBP3"/>
    <property type="match status" value="1"/>
</dbReference>
<dbReference type="SMART" id="SM00487">
    <property type="entry name" value="DEXDc"/>
    <property type="match status" value="1"/>
</dbReference>
<comment type="similarity">
    <text evidence="8">Belongs to the DEAD box helicase family.</text>
</comment>
<dbReference type="PROSITE" id="PS51192">
    <property type="entry name" value="HELICASE_ATP_BIND_1"/>
    <property type="match status" value="1"/>
</dbReference>
<dbReference type="Gene3D" id="3.40.50.300">
    <property type="entry name" value="P-loop containing nucleotide triphosphate hydrolases"/>
    <property type="match status" value="2"/>
</dbReference>
<dbReference type="FunFam" id="3.40.50.300:FF:000008">
    <property type="entry name" value="ATP-dependent RNA helicase RhlB"/>
    <property type="match status" value="1"/>
</dbReference>
<feature type="domain" description="DEAD-box RNA helicase Q" evidence="12">
    <location>
        <begin position="135"/>
        <end position="163"/>
    </location>
</feature>
<dbReference type="InterPro" id="IPR014001">
    <property type="entry name" value="Helicase_ATP-bd"/>
</dbReference>
<feature type="compositionally biased region" description="Basic and acidic residues" evidence="9">
    <location>
        <begin position="49"/>
        <end position="77"/>
    </location>
</feature>
<evidence type="ECO:0000256" key="2">
    <source>
        <dbReference type="ARBA" id="ARBA00022741"/>
    </source>
</evidence>
<feature type="compositionally biased region" description="Low complexity" evidence="9">
    <location>
        <begin position="556"/>
        <end position="578"/>
    </location>
</feature>
<evidence type="ECO:0000259" key="12">
    <source>
        <dbReference type="PROSITE" id="PS51195"/>
    </source>
</evidence>
<accession>A0A3M7S603</accession>
<dbReference type="SMART" id="SM00490">
    <property type="entry name" value="HELICc"/>
    <property type="match status" value="1"/>
</dbReference>
<dbReference type="GO" id="GO:0005524">
    <property type="term" value="F:ATP binding"/>
    <property type="evidence" value="ECO:0007669"/>
    <property type="project" value="UniProtKB-KW"/>
</dbReference>
<keyword evidence="2 8" id="KW-0547">Nucleotide-binding</keyword>
<dbReference type="InterPro" id="IPR000629">
    <property type="entry name" value="RNA-helicase_DEAD-box_CS"/>
</dbReference>
<dbReference type="AlphaFoldDB" id="A0A3M7S603"/>
<evidence type="ECO:0000256" key="8">
    <source>
        <dbReference type="RuleBase" id="RU000492"/>
    </source>
</evidence>
<evidence type="ECO:0000256" key="6">
    <source>
        <dbReference type="ARBA" id="ARBA00047984"/>
    </source>
</evidence>
<organism evidence="13 14">
    <name type="scientific">Brachionus plicatilis</name>
    <name type="common">Marine rotifer</name>
    <name type="synonym">Brachionus muelleri</name>
    <dbReference type="NCBI Taxonomy" id="10195"/>
    <lineage>
        <taxon>Eukaryota</taxon>
        <taxon>Metazoa</taxon>
        <taxon>Spiralia</taxon>
        <taxon>Gnathifera</taxon>
        <taxon>Rotifera</taxon>
        <taxon>Eurotatoria</taxon>
        <taxon>Monogononta</taxon>
        <taxon>Pseudotrocha</taxon>
        <taxon>Ploima</taxon>
        <taxon>Brachionidae</taxon>
        <taxon>Brachionus</taxon>
    </lineage>
</organism>
<dbReference type="InterPro" id="IPR001650">
    <property type="entry name" value="Helicase_C-like"/>
</dbReference>
<feature type="region of interest" description="Disordered" evidence="9">
    <location>
        <begin position="556"/>
        <end position="596"/>
    </location>
</feature>
<dbReference type="GO" id="GO:0016787">
    <property type="term" value="F:hydrolase activity"/>
    <property type="evidence" value="ECO:0007669"/>
    <property type="project" value="UniProtKB-KW"/>
</dbReference>
<proteinExistence type="inferred from homology"/>
<dbReference type="PROSITE" id="PS00039">
    <property type="entry name" value="DEAD_ATP_HELICASE"/>
    <property type="match status" value="1"/>
</dbReference>
<evidence type="ECO:0000313" key="13">
    <source>
        <dbReference type="EMBL" id="RNA31172.1"/>
    </source>
</evidence>
<evidence type="ECO:0000256" key="3">
    <source>
        <dbReference type="ARBA" id="ARBA00022801"/>
    </source>
</evidence>
<dbReference type="GO" id="GO:0003676">
    <property type="term" value="F:nucleic acid binding"/>
    <property type="evidence" value="ECO:0007669"/>
    <property type="project" value="InterPro"/>
</dbReference>
<protein>
    <recommendedName>
        <fullName evidence="1">RNA helicase</fullName>
        <ecNumber evidence="1">3.6.4.13</ecNumber>
    </recommendedName>
</protein>
<feature type="domain" description="Helicase ATP-binding" evidence="10">
    <location>
        <begin position="166"/>
        <end position="355"/>
    </location>
</feature>
<dbReference type="GO" id="GO:0003724">
    <property type="term" value="F:RNA helicase activity"/>
    <property type="evidence" value="ECO:0007669"/>
    <property type="project" value="UniProtKB-EC"/>
</dbReference>
<evidence type="ECO:0000256" key="9">
    <source>
        <dbReference type="SAM" id="MobiDB-lite"/>
    </source>
</evidence>
<dbReference type="Pfam" id="PF00271">
    <property type="entry name" value="Helicase_C"/>
    <property type="match status" value="1"/>
</dbReference>
<dbReference type="InterPro" id="IPR027417">
    <property type="entry name" value="P-loop_NTPase"/>
</dbReference>
<dbReference type="FunFam" id="3.40.50.300:FF:000397">
    <property type="entry name" value="Probable ATP-dependent RNA helicase DDX4"/>
    <property type="match status" value="1"/>
</dbReference>
<keyword evidence="4 8" id="KW-0347">Helicase</keyword>
<comment type="catalytic activity">
    <reaction evidence="6">
        <text>ATP + H2O = ADP + phosphate + H(+)</text>
        <dbReference type="Rhea" id="RHEA:13065"/>
        <dbReference type="ChEBI" id="CHEBI:15377"/>
        <dbReference type="ChEBI" id="CHEBI:15378"/>
        <dbReference type="ChEBI" id="CHEBI:30616"/>
        <dbReference type="ChEBI" id="CHEBI:43474"/>
        <dbReference type="ChEBI" id="CHEBI:456216"/>
        <dbReference type="EC" id="3.6.4.13"/>
    </reaction>
</comment>
<dbReference type="PROSITE" id="PS51194">
    <property type="entry name" value="HELICASE_CTER"/>
    <property type="match status" value="1"/>
</dbReference>
<feature type="domain" description="Helicase C-terminal" evidence="11">
    <location>
        <begin position="366"/>
        <end position="526"/>
    </location>
</feature>
<dbReference type="InterPro" id="IPR011545">
    <property type="entry name" value="DEAD/DEAH_box_helicase_dom"/>
</dbReference>
<dbReference type="PROSITE" id="PS51195">
    <property type="entry name" value="Q_MOTIF"/>
    <property type="match status" value="1"/>
</dbReference>
<dbReference type="CDD" id="cd18787">
    <property type="entry name" value="SF2_C_DEAD"/>
    <property type="match status" value="1"/>
</dbReference>
<reference evidence="13 14" key="1">
    <citation type="journal article" date="2018" name="Sci. Rep.">
        <title>Genomic signatures of local adaptation to the degree of environmental predictability in rotifers.</title>
        <authorList>
            <person name="Franch-Gras L."/>
            <person name="Hahn C."/>
            <person name="Garcia-Roger E.M."/>
            <person name="Carmona M.J."/>
            <person name="Serra M."/>
            <person name="Gomez A."/>
        </authorList>
    </citation>
    <scope>NUCLEOTIDE SEQUENCE [LARGE SCALE GENOMIC DNA]</scope>
    <source>
        <strain evidence="13">HYR1</strain>
    </source>
</reference>